<proteinExistence type="predicted"/>
<dbReference type="Proteomes" id="UP000278962">
    <property type="component" value="Unassembled WGS sequence"/>
</dbReference>
<dbReference type="RefSeq" id="WP_121250669.1">
    <property type="nucleotide sequence ID" value="NZ_RBIL01000001.1"/>
</dbReference>
<organism evidence="1 2">
    <name type="scientific">Solirubrobacter pauli</name>
    <dbReference type="NCBI Taxonomy" id="166793"/>
    <lineage>
        <taxon>Bacteria</taxon>
        <taxon>Bacillati</taxon>
        <taxon>Actinomycetota</taxon>
        <taxon>Thermoleophilia</taxon>
        <taxon>Solirubrobacterales</taxon>
        <taxon>Solirubrobacteraceae</taxon>
        <taxon>Solirubrobacter</taxon>
    </lineage>
</organism>
<evidence type="ECO:0008006" key="3">
    <source>
        <dbReference type="Google" id="ProtNLM"/>
    </source>
</evidence>
<reference evidence="1 2" key="1">
    <citation type="submission" date="2018-10" db="EMBL/GenBank/DDBJ databases">
        <title>Genomic Encyclopedia of Archaeal and Bacterial Type Strains, Phase II (KMG-II): from individual species to whole genera.</title>
        <authorList>
            <person name="Goeker M."/>
        </authorList>
    </citation>
    <scope>NUCLEOTIDE SEQUENCE [LARGE SCALE GENOMIC DNA]</scope>
    <source>
        <strain evidence="1 2">DSM 14954</strain>
    </source>
</reference>
<evidence type="ECO:0000313" key="2">
    <source>
        <dbReference type="Proteomes" id="UP000278962"/>
    </source>
</evidence>
<name>A0A660LCX3_9ACTN</name>
<protein>
    <recommendedName>
        <fullName evidence="3">Acetyltransferase (GNAT) family protein</fullName>
    </recommendedName>
</protein>
<keyword evidence="2" id="KW-1185">Reference proteome</keyword>
<dbReference type="OrthoDB" id="9785911at2"/>
<sequence length="276" mass="28679">MTAAAGGLFGSAAYLEASARHDGGTPDTLVLGGVQLPVVVEPGGALHTPYGYPQPTGDTSAEALSAAAELAARHPRPWRLALAPVGAGEAFAAALAAHAPAVSSRPIAVHDFDGGDPVERFKGETRTMVRRALRSGARVESGPVTPAFGALYRAAMDALAAPAHYRFDDTYLLALDGAGAVQWELHDAHGLAAAALFLVVGEEATYHLSARRRTPDPPPGAANLLIAEGLRHCRDAGAELCYLGGGRSGAADDPLLRFKRTMATRIVDRPTFEHAP</sequence>
<dbReference type="Gene3D" id="3.40.630.30">
    <property type="match status" value="1"/>
</dbReference>
<dbReference type="SUPFAM" id="SSF55729">
    <property type="entry name" value="Acyl-CoA N-acyltransferases (Nat)"/>
    <property type="match status" value="1"/>
</dbReference>
<dbReference type="EMBL" id="RBIL01000001">
    <property type="protein sequence ID" value="RKQ92897.1"/>
    <property type="molecule type" value="Genomic_DNA"/>
</dbReference>
<comment type="caution">
    <text evidence="1">The sequence shown here is derived from an EMBL/GenBank/DDBJ whole genome shotgun (WGS) entry which is preliminary data.</text>
</comment>
<accession>A0A660LCX3</accession>
<evidence type="ECO:0000313" key="1">
    <source>
        <dbReference type="EMBL" id="RKQ92897.1"/>
    </source>
</evidence>
<gene>
    <name evidence="1" type="ORF">C8N24_2753</name>
</gene>
<dbReference type="InterPro" id="IPR016181">
    <property type="entry name" value="Acyl_CoA_acyltransferase"/>
</dbReference>
<dbReference type="AlphaFoldDB" id="A0A660LCX3"/>